<comment type="caution">
    <text evidence="6">The sequence shown here is derived from an EMBL/GenBank/DDBJ whole genome shotgun (WGS) entry which is preliminary data.</text>
</comment>
<name>A0A419I2K5_9PSEU</name>
<evidence type="ECO:0000256" key="3">
    <source>
        <dbReference type="ARBA" id="ARBA00022741"/>
    </source>
</evidence>
<dbReference type="SUPFAM" id="SSF53448">
    <property type="entry name" value="Nucleotide-diphospho-sugar transferases"/>
    <property type="match status" value="1"/>
</dbReference>
<evidence type="ECO:0000313" key="6">
    <source>
        <dbReference type="EMBL" id="RJQ84196.1"/>
    </source>
</evidence>
<evidence type="ECO:0000256" key="5">
    <source>
        <dbReference type="SAM" id="MobiDB-lite"/>
    </source>
</evidence>
<keyword evidence="4" id="KW-0342">GTP-binding</keyword>
<dbReference type="GO" id="GO:0043814">
    <property type="term" value="F:phospholactate guanylyltransferase activity"/>
    <property type="evidence" value="ECO:0007669"/>
    <property type="project" value="InterPro"/>
</dbReference>
<dbReference type="PANTHER" id="PTHR40392">
    <property type="entry name" value="2-PHOSPHO-L-LACTATE GUANYLYLTRANSFERASE"/>
    <property type="match status" value="1"/>
</dbReference>
<dbReference type="InterPro" id="IPR002835">
    <property type="entry name" value="CofC"/>
</dbReference>
<keyword evidence="1" id="KW-0808">Transferase</keyword>
<dbReference type="InterPro" id="IPR029044">
    <property type="entry name" value="Nucleotide-diphossugar_trans"/>
</dbReference>
<protein>
    <submittedName>
        <fullName evidence="6">Uncharacterized protein</fullName>
    </submittedName>
</protein>
<dbReference type="Proteomes" id="UP000285112">
    <property type="component" value="Unassembled WGS sequence"/>
</dbReference>
<dbReference type="Gene3D" id="3.90.550.10">
    <property type="entry name" value="Spore Coat Polysaccharide Biosynthesis Protein SpsA, Chain A"/>
    <property type="match status" value="1"/>
</dbReference>
<dbReference type="AlphaFoldDB" id="A0A419I2K5"/>
<feature type="compositionally biased region" description="Basic and acidic residues" evidence="5">
    <location>
        <begin position="187"/>
        <end position="196"/>
    </location>
</feature>
<dbReference type="GO" id="GO:0005525">
    <property type="term" value="F:GTP binding"/>
    <property type="evidence" value="ECO:0007669"/>
    <property type="project" value="UniProtKB-KW"/>
</dbReference>
<dbReference type="PANTHER" id="PTHR40392:SF1">
    <property type="entry name" value="2-PHOSPHO-L-LACTATE GUANYLYLTRANSFERASE"/>
    <property type="match status" value="1"/>
</dbReference>
<accession>A0A419I2K5</accession>
<keyword evidence="3" id="KW-0547">Nucleotide-binding</keyword>
<evidence type="ECO:0000256" key="2">
    <source>
        <dbReference type="ARBA" id="ARBA00022695"/>
    </source>
</evidence>
<proteinExistence type="predicted"/>
<organism evidence="6 7">
    <name type="scientific">Amycolatopsis panacis</name>
    <dbReference type="NCBI Taxonomy" id="2340917"/>
    <lineage>
        <taxon>Bacteria</taxon>
        <taxon>Bacillati</taxon>
        <taxon>Actinomycetota</taxon>
        <taxon>Actinomycetes</taxon>
        <taxon>Pseudonocardiales</taxon>
        <taxon>Pseudonocardiaceae</taxon>
        <taxon>Amycolatopsis</taxon>
    </lineage>
</organism>
<dbReference type="EMBL" id="QZFV01000088">
    <property type="protein sequence ID" value="RJQ84196.1"/>
    <property type="molecule type" value="Genomic_DNA"/>
</dbReference>
<feature type="region of interest" description="Disordered" evidence="5">
    <location>
        <begin position="153"/>
        <end position="196"/>
    </location>
</feature>
<evidence type="ECO:0000256" key="1">
    <source>
        <dbReference type="ARBA" id="ARBA00022679"/>
    </source>
</evidence>
<sequence length="196" mass="20477">MDDRRSDPAIAPRWPTLAATPEQDAELMRAFAADAPCSPAVAASIDRTVVVTASRRGLAGLTLGVKVAVREDRQLLYRDSLNEAILVGRRDRVATHAPQAEVVVAPADLPALTPAAVETGLRLRGEHDLAFVPDAAGHGTTLLAAARPWEPVPACGPASRCQPRDRSGGVEMSAGVLVRPAADDAPSDPKRTGTAS</sequence>
<gene>
    <name evidence="6" type="ORF">D5S19_17855</name>
</gene>
<evidence type="ECO:0000256" key="4">
    <source>
        <dbReference type="ARBA" id="ARBA00023134"/>
    </source>
</evidence>
<reference evidence="6 7" key="1">
    <citation type="submission" date="2018-09" db="EMBL/GenBank/DDBJ databases">
        <title>YIM PH 21725 draft genome.</title>
        <authorList>
            <person name="Miao C."/>
        </authorList>
    </citation>
    <scope>NUCLEOTIDE SEQUENCE [LARGE SCALE GENOMIC DNA]</scope>
    <source>
        <strain evidence="7">YIM PH21725</strain>
    </source>
</reference>
<dbReference type="RefSeq" id="WP_120024480.1">
    <property type="nucleotide sequence ID" value="NZ_QZFV01000088.1"/>
</dbReference>
<evidence type="ECO:0000313" key="7">
    <source>
        <dbReference type="Proteomes" id="UP000285112"/>
    </source>
</evidence>
<keyword evidence="7" id="KW-1185">Reference proteome</keyword>
<keyword evidence="2" id="KW-0548">Nucleotidyltransferase</keyword>